<dbReference type="AlphaFoldDB" id="H1YE07"/>
<accession>H1YE07</accession>
<name>H1YE07_9SPHI</name>
<dbReference type="RefSeq" id="WP_008504851.1">
    <property type="nucleotide sequence ID" value="NZ_CM001403.1"/>
</dbReference>
<gene>
    <name evidence="1" type="ORF">Mucpa_1011</name>
</gene>
<dbReference type="OrthoDB" id="1005072at2"/>
<sequence length="428" mass="49426">MLFTEDFLQYVWKFRLFDLKALITTDGETIEILSPGLQNTHAGPDFHDAKVRIGNTLWVGNAEVHISSSEWKKHGHQTDNAYHNVILHVVYKHDEEVYHPNGSPIPTLELHNRIPPELYQRYHHLIFGEQQIIPCEKAIGSIDGLILQNWLTRVLVERLQNRSIALNQALAANRGDWEETFYQVLAANFGFKVNALPFELLAKSLPQNILAKHKNNPMQIEALIFGQAGFLTDDLQDDYPNTLKTEYRFLQKKYKLQPIEKHLWKFLRLRPLNFPTIRLAQFAALVSRSNHLFSKVLDTREPEALYKLFSEVTVNPYWDNHYQFDKPSVPVAKTLGKSSVNILLLNTLCLILFAYGNHHQQERYINRSLKLLELIPVEKNRIIDNFALLGVKVKTAYESQALLELKNSYCDHKKCLQCGVGIKILKLA</sequence>
<organism evidence="1 2">
    <name type="scientific">Mucilaginibacter paludis DSM 18603</name>
    <dbReference type="NCBI Taxonomy" id="714943"/>
    <lineage>
        <taxon>Bacteria</taxon>
        <taxon>Pseudomonadati</taxon>
        <taxon>Bacteroidota</taxon>
        <taxon>Sphingobacteriia</taxon>
        <taxon>Sphingobacteriales</taxon>
        <taxon>Sphingobacteriaceae</taxon>
        <taxon>Mucilaginibacter</taxon>
    </lineage>
</organism>
<evidence type="ECO:0000313" key="2">
    <source>
        <dbReference type="Proteomes" id="UP000002774"/>
    </source>
</evidence>
<dbReference type="Proteomes" id="UP000002774">
    <property type="component" value="Chromosome"/>
</dbReference>
<protein>
    <recommendedName>
        <fullName evidence="3">DUF2851 domain-containing protein</fullName>
    </recommendedName>
</protein>
<evidence type="ECO:0000313" key="1">
    <source>
        <dbReference type="EMBL" id="EHQ25185.1"/>
    </source>
</evidence>
<dbReference type="eggNOG" id="ENOG502Z7XW">
    <property type="taxonomic scope" value="Bacteria"/>
</dbReference>
<proteinExistence type="predicted"/>
<dbReference type="HOGENOM" id="CLU_044582_0_0_10"/>
<dbReference type="InterPro" id="IPR021272">
    <property type="entry name" value="DUF2851"/>
</dbReference>
<dbReference type="EMBL" id="CM001403">
    <property type="protein sequence ID" value="EHQ25185.1"/>
    <property type="molecule type" value="Genomic_DNA"/>
</dbReference>
<keyword evidence="2" id="KW-1185">Reference proteome</keyword>
<dbReference type="STRING" id="714943.Mucpa_1011"/>
<reference evidence="1" key="1">
    <citation type="submission" date="2011-09" db="EMBL/GenBank/DDBJ databases">
        <title>The permanent draft genome of Mucilaginibacter paludis DSM 18603.</title>
        <authorList>
            <consortium name="US DOE Joint Genome Institute (JGI-PGF)"/>
            <person name="Lucas S."/>
            <person name="Han J."/>
            <person name="Lapidus A."/>
            <person name="Bruce D."/>
            <person name="Goodwin L."/>
            <person name="Pitluck S."/>
            <person name="Peters L."/>
            <person name="Kyrpides N."/>
            <person name="Mavromatis K."/>
            <person name="Ivanova N."/>
            <person name="Mikhailova N."/>
            <person name="Held B."/>
            <person name="Detter J.C."/>
            <person name="Tapia R."/>
            <person name="Han C."/>
            <person name="Land M."/>
            <person name="Hauser L."/>
            <person name="Markowitz V."/>
            <person name="Cheng J.-F."/>
            <person name="Hugenholtz P."/>
            <person name="Woyke T."/>
            <person name="Wu D."/>
            <person name="Tindall B."/>
            <person name="Brambilla E."/>
            <person name="Klenk H.-P."/>
            <person name="Eisen J.A."/>
        </authorList>
    </citation>
    <scope>NUCLEOTIDE SEQUENCE [LARGE SCALE GENOMIC DNA]</scope>
    <source>
        <strain evidence="1">DSM 18603</strain>
    </source>
</reference>
<dbReference type="Pfam" id="PF11013">
    <property type="entry name" value="DUF2851"/>
    <property type="match status" value="1"/>
</dbReference>
<evidence type="ECO:0008006" key="3">
    <source>
        <dbReference type="Google" id="ProtNLM"/>
    </source>
</evidence>